<feature type="compositionally biased region" description="Polar residues" evidence="2">
    <location>
        <begin position="1"/>
        <end position="13"/>
    </location>
</feature>
<proteinExistence type="predicted"/>
<dbReference type="OrthoDB" id="6425807at2759"/>
<comment type="subcellular location">
    <subcellularLocation>
        <location evidence="1">Nucleus</location>
    </subcellularLocation>
</comment>
<dbReference type="GO" id="GO:0003677">
    <property type="term" value="F:DNA binding"/>
    <property type="evidence" value="ECO:0007669"/>
    <property type="project" value="InterPro"/>
</dbReference>
<feature type="domain" description="Transposase Tc1-like" evidence="3">
    <location>
        <begin position="89"/>
        <end position="160"/>
    </location>
</feature>
<protein>
    <recommendedName>
        <fullName evidence="3">Transposase Tc1-like domain-containing protein</fullName>
    </recommendedName>
</protein>
<name>A0A4Y2LRT5_ARAVE</name>
<dbReference type="InterPro" id="IPR002492">
    <property type="entry name" value="Transposase_Tc1-like"/>
</dbReference>
<dbReference type="GO" id="GO:0005634">
    <property type="term" value="C:nucleus"/>
    <property type="evidence" value="ECO:0007669"/>
    <property type="project" value="UniProtKB-SubCell"/>
</dbReference>
<evidence type="ECO:0000313" key="5">
    <source>
        <dbReference type="Proteomes" id="UP000499080"/>
    </source>
</evidence>
<dbReference type="InterPro" id="IPR036397">
    <property type="entry name" value="RNaseH_sf"/>
</dbReference>
<feature type="region of interest" description="Disordered" evidence="2">
    <location>
        <begin position="1"/>
        <end position="21"/>
    </location>
</feature>
<evidence type="ECO:0000313" key="4">
    <source>
        <dbReference type="EMBL" id="GBN17468.1"/>
    </source>
</evidence>
<dbReference type="Pfam" id="PF01498">
    <property type="entry name" value="HTH_Tnp_Tc3_2"/>
    <property type="match status" value="1"/>
</dbReference>
<evidence type="ECO:0000259" key="3">
    <source>
        <dbReference type="Pfam" id="PF01498"/>
    </source>
</evidence>
<sequence>MLQFASNDSSTESKMSKAENMSRRNYLHNEMRWRAVGMLQAGARQSAVARELNVHRSVIHRLWTHYQRNQNVSRRRGSESRRITTMADDRYLSQCARRRRTLTARQLASQLSATARRPISRQTVSRRLHEGGLFTQRPVLCVPLSPAHVGARLHWAREHLSWIPEQWGHVLFMEESLLNIQKDSRRAMILREPGTRYRVPNIVERYHYRGGGLLVWAVIATNGRTDLYLFAGGSVTAVRYRDEILHPLVRPFVAAMGTDAIFMDDNAHPHTARLVRSYLVDFTWIHFPESKDGLSGLLVMSWLRGRRVLSSKPDSTEDPPFMWTCFTLNLMSSLTGVVRNLGGDGVPTQVLSSSSDRGGSSQNSPRFASKRDINITKLNFPEAKKMNETENSI</sequence>
<keyword evidence="5" id="KW-1185">Reference proteome</keyword>
<organism evidence="4 5">
    <name type="scientific">Araneus ventricosus</name>
    <name type="common">Orbweaver spider</name>
    <name type="synonym">Epeira ventricosa</name>
    <dbReference type="NCBI Taxonomy" id="182803"/>
    <lineage>
        <taxon>Eukaryota</taxon>
        <taxon>Metazoa</taxon>
        <taxon>Ecdysozoa</taxon>
        <taxon>Arthropoda</taxon>
        <taxon>Chelicerata</taxon>
        <taxon>Arachnida</taxon>
        <taxon>Araneae</taxon>
        <taxon>Araneomorphae</taxon>
        <taxon>Entelegynae</taxon>
        <taxon>Araneoidea</taxon>
        <taxon>Araneidae</taxon>
        <taxon>Araneus</taxon>
    </lineage>
</organism>
<feature type="compositionally biased region" description="Low complexity" evidence="2">
    <location>
        <begin position="352"/>
        <end position="364"/>
    </location>
</feature>
<feature type="region of interest" description="Disordered" evidence="2">
    <location>
        <begin position="348"/>
        <end position="369"/>
    </location>
</feature>
<evidence type="ECO:0000256" key="1">
    <source>
        <dbReference type="ARBA" id="ARBA00004123"/>
    </source>
</evidence>
<dbReference type="AlphaFoldDB" id="A0A4Y2LRT5"/>
<dbReference type="Gene3D" id="3.30.420.10">
    <property type="entry name" value="Ribonuclease H-like superfamily/Ribonuclease H"/>
    <property type="match status" value="1"/>
</dbReference>
<dbReference type="InterPro" id="IPR009057">
    <property type="entry name" value="Homeodomain-like_sf"/>
</dbReference>
<comment type="caution">
    <text evidence="4">The sequence shown here is derived from an EMBL/GenBank/DDBJ whole genome shotgun (WGS) entry which is preliminary data.</text>
</comment>
<dbReference type="Proteomes" id="UP000499080">
    <property type="component" value="Unassembled WGS sequence"/>
</dbReference>
<gene>
    <name evidence="4" type="ORF">AVEN_150696_1</name>
</gene>
<evidence type="ECO:0000256" key="2">
    <source>
        <dbReference type="SAM" id="MobiDB-lite"/>
    </source>
</evidence>
<dbReference type="GO" id="GO:0006313">
    <property type="term" value="P:DNA transposition"/>
    <property type="evidence" value="ECO:0007669"/>
    <property type="project" value="InterPro"/>
</dbReference>
<dbReference type="GO" id="GO:0015074">
    <property type="term" value="P:DNA integration"/>
    <property type="evidence" value="ECO:0007669"/>
    <property type="project" value="InterPro"/>
</dbReference>
<dbReference type="EMBL" id="BGPR01006260">
    <property type="protein sequence ID" value="GBN17468.1"/>
    <property type="molecule type" value="Genomic_DNA"/>
</dbReference>
<accession>A0A4Y2LRT5</accession>
<reference evidence="4 5" key="1">
    <citation type="journal article" date="2019" name="Sci. Rep.">
        <title>Orb-weaving spider Araneus ventricosus genome elucidates the spidroin gene catalogue.</title>
        <authorList>
            <person name="Kono N."/>
            <person name="Nakamura H."/>
            <person name="Ohtoshi R."/>
            <person name="Moran D.A.P."/>
            <person name="Shinohara A."/>
            <person name="Yoshida Y."/>
            <person name="Fujiwara M."/>
            <person name="Mori M."/>
            <person name="Tomita M."/>
            <person name="Arakawa K."/>
        </authorList>
    </citation>
    <scope>NUCLEOTIDE SEQUENCE [LARGE SCALE GENOMIC DNA]</scope>
</reference>
<dbReference type="SUPFAM" id="SSF46689">
    <property type="entry name" value="Homeodomain-like"/>
    <property type="match status" value="1"/>
</dbReference>